<sequence length="191" mass="19358">MGTAVGPGTGAGTGVVASGTEGVEAEPASGAGPGGSYSLRMVARFAPPTAFVPSRAMTYDQSLVPAGAGIDVEQRTDKEGTVVILRASGLVAGHKYGVHVHTGVCGSDPAAAGGHYQHVADPVQPSVSAAYANADNEIWLDFTADAHGAGRATARHDWHLRSKQANSVVIHSAPGGSGDRVACFTVPFRGW</sequence>
<proteinExistence type="inferred from homology"/>
<protein>
    <submittedName>
        <fullName evidence="2">Uncharacterized protein</fullName>
    </submittedName>
</protein>
<comment type="caution">
    <text evidence="2">The sequence shown here is derived from an EMBL/GenBank/DDBJ whole genome shotgun (WGS) entry which is preliminary data.</text>
</comment>
<dbReference type="Gene3D" id="2.60.40.200">
    <property type="entry name" value="Superoxide dismutase, copper/zinc binding domain"/>
    <property type="match status" value="1"/>
</dbReference>
<dbReference type="GO" id="GO:0006801">
    <property type="term" value="P:superoxide metabolic process"/>
    <property type="evidence" value="ECO:0007669"/>
    <property type="project" value="InterPro"/>
</dbReference>
<evidence type="ECO:0000256" key="1">
    <source>
        <dbReference type="ARBA" id="ARBA00010457"/>
    </source>
</evidence>
<evidence type="ECO:0000313" key="3">
    <source>
        <dbReference type="Proteomes" id="UP000190539"/>
    </source>
</evidence>
<gene>
    <name evidence="2" type="ORF">B1H18_20425</name>
</gene>
<dbReference type="Proteomes" id="UP000190539">
    <property type="component" value="Unassembled WGS sequence"/>
</dbReference>
<dbReference type="GO" id="GO:0046872">
    <property type="term" value="F:metal ion binding"/>
    <property type="evidence" value="ECO:0007669"/>
    <property type="project" value="InterPro"/>
</dbReference>
<name>A0A1V4A6Q6_9ACTN</name>
<dbReference type="AlphaFoldDB" id="A0A1V4A6Q6"/>
<dbReference type="SUPFAM" id="SSF49329">
    <property type="entry name" value="Cu,Zn superoxide dismutase-like"/>
    <property type="match status" value="1"/>
</dbReference>
<dbReference type="EMBL" id="MVFC01000017">
    <property type="protein sequence ID" value="OON76738.1"/>
    <property type="molecule type" value="Genomic_DNA"/>
</dbReference>
<comment type="similarity">
    <text evidence="1">Belongs to the Cu-Zn superoxide dismutase family.</text>
</comment>
<dbReference type="InterPro" id="IPR036423">
    <property type="entry name" value="SOD-like_Cu/Zn_dom_sf"/>
</dbReference>
<reference evidence="2 3" key="1">
    <citation type="submission" date="2017-02" db="EMBL/GenBank/DDBJ databases">
        <title>Draft Genome Sequence of Streptomyces tsukubaensis F601, a Producer of the immunosuppressant tacrolimus FK506.</title>
        <authorList>
            <person name="Zong G."/>
            <person name="Zhong C."/>
            <person name="Fu J."/>
            <person name="Qin R."/>
            <person name="Cao G."/>
        </authorList>
    </citation>
    <scope>NUCLEOTIDE SEQUENCE [LARGE SCALE GENOMIC DNA]</scope>
    <source>
        <strain evidence="2 3">F601</strain>
    </source>
</reference>
<accession>A0A1V4A6Q6</accession>
<keyword evidence="3" id="KW-1185">Reference proteome</keyword>
<organism evidence="2 3">
    <name type="scientific">Streptomyces tsukubensis</name>
    <dbReference type="NCBI Taxonomy" id="83656"/>
    <lineage>
        <taxon>Bacteria</taxon>
        <taxon>Bacillati</taxon>
        <taxon>Actinomycetota</taxon>
        <taxon>Actinomycetes</taxon>
        <taxon>Kitasatosporales</taxon>
        <taxon>Streptomycetaceae</taxon>
        <taxon>Streptomyces</taxon>
    </lineage>
</organism>
<dbReference type="STRING" id="83656.B1H18_20425"/>
<evidence type="ECO:0000313" key="2">
    <source>
        <dbReference type="EMBL" id="OON76738.1"/>
    </source>
</evidence>